<dbReference type="EMBL" id="JAWWNJ010000202">
    <property type="protein sequence ID" value="KAK6971869.1"/>
    <property type="molecule type" value="Genomic_DNA"/>
</dbReference>
<dbReference type="Proteomes" id="UP001362999">
    <property type="component" value="Unassembled WGS sequence"/>
</dbReference>
<dbReference type="AlphaFoldDB" id="A0AAV9Z5U3"/>
<comment type="caution">
    <text evidence="1">The sequence shown here is derived from an EMBL/GenBank/DDBJ whole genome shotgun (WGS) entry which is preliminary data.</text>
</comment>
<evidence type="ECO:0000313" key="1">
    <source>
        <dbReference type="EMBL" id="KAK6971869.1"/>
    </source>
</evidence>
<sequence length="161" mass="18767">MSLTSQWTGTERKNMEKVFLGELANTTDHAVTPSEHLVVILQYYAHFAVHTDESLALMDAAWAAIPRHKVIFIELKIRHHFNINKLHKLRHYTDSFQHTERLHIDFAKVGYKATNKKAYIRQMTIWLRRQESMHKFSAYLQAQFVPLNSAPLPELASVGER</sequence>
<name>A0AAV9Z5U3_9AGAR</name>
<protein>
    <submittedName>
        <fullName evidence="1">Uncharacterized protein</fullName>
    </submittedName>
</protein>
<reference evidence="1 2" key="1">
    <citation type="journal article" date="2024" name="J Genomics">
        <title>Draft genome sequencing and assembly of Favolaschia claudopus CIRM-BRFM 2984 isolated from oak limbs.</title>
        <authorList>
            <person name="Navarro D."/>
            <person name="Drula E."/>
            <person name="Chaduli D."/>
            <person name="Cazenave R."/>
            <person name="Ahrendt S."/>
            <person name="Wang J."/>
            <person name="Lipzen A."/>
            <person name="Daum C."/>
            <person name="Barry K."/>
            <person name="Grigoriev I.V."/>
            <person name="Favel A."/>
            <person name="Rosso M.N."/>
            <person name="Martin F."/>
        </authorList>
    </citation>
    <scope>NUCLEOTIDE SEQUENCE [LARGE SCALE GENOMIC DNA]</scope>
    <source>
        <strain evidence="1 2">CIRM-BRFM 2984</strain>
    </source>
</reference>
<evidence type="ECO:0000313" key="2">
    <source>
        <dbReference type="Proteomes" id="UP001362999"/>
    </source>
</evidence>
<organism evidence="1 2">
    <name type="scientific">Favolaschia claudopus</name>
    <dbReference type="NCBI Taxonomy" id="2862362"/>
    <lineage>
        <taxon>Eukaryota</taxon>
        <taxon>Fungi</taxon>
        <taxon>Dikarya</taxon>
        <taxon>Basidiomycota</taxon>
        <taxon>Agaricomycotina</taxon>
        <taxon>Agaricomycetes</taxon>
        <taxon>Agaricomycetidae</taxon>
        <taxon>Agaricales</taxon>
        <taxon>Marasmiineae</taxon>
        <taxon>Mycenaceae</taxon>
        <taxon>Favolaschia</taxon>
    </lineage>
</organism>
<accession>A0AAV9Z5U3</accession>
<keyword evidence="2" id="KW-1185">Reference proteome</keyword>
<proteinExistence type="predicted"/>
<gene>
    <name evidence="1" type="ORF">R3P38DRAFT_3336516</name>
</gene>